<feature type="transmembrane region" description="Helical" evidence="1">
    <location>
        <begin position="187"/>
        <end position="205"/>
    </location>
</feature>
<sequence length="449" mass="50437">MQPGDDAAFKQLFRDACRRCFRRELSVPLSATESKFLCAEVLSETGAPIAWRTVQQHSLWVHLEVAEESRQTGPTGVMLEALARYVAAAGDAGVRGGAAAASGAAATPGPTEGDGGPAEGPYPFWFRYKEAFHRDRLPAVVHELGLPDAHLVPRGLAKRFFFHTFRGAEQFILWGKLLVPERIRHSWLAWLAFLLLTSLAVVWGVREYYARKTNTFTDTFTQVAGDSLYTRGWMRVDPDSTWWNRRTDNPGALTLFTLQGDNWPDSSANPWIGNLLLRPLGGDCFTAEVQFSGFTPTANWQQAGLLLMEDTSLRARSVRISIAYNDYFEDYVQPRQIIVEGVSSASDPNRKPEEFLHKTLYLLGWGKDSLIYESMHHTALRIEKRGTSYRFLYAGGQTDNFIFQEVGSRSIYFTPRYIALFALKGFGRPAQELPVQVRFFSVQTGACEP</sequence>
<keyword evidence="1" id="KW-0472">Membrane</keyword>
<evidence type="ECO:0000313" key="2">
    <source>
        <dbReference type="EMBL" id="TDX02394.1"/>
    </source>
</evidence>
<proteinExistence type="predicted"/>
<dbReference type="SUPFAM" id="SSF49899">
    <property type="entry name" value="Concanavalin A-like lectins/glucanases"/>
    <property type="match status" value="1"/>
</dbReference>
<dbReference type="GO" id="GO:0005975">
    <property type="term" value="P:carbohydrate metabolic process"/>
    <property type="evidence" value="ECO:0007669"/>
    <property type="project" value="UniProtKB-ARBA"/>
</dbReference>
<evidence type="ECO:0000256" key="1">
    <source>
        <dbReference type="SAM" id="Phobius"/>
    </source>
</evidence>
<dbReference type="AlphaFoldDB" id="A0A4R8DVE1"/>
<dbReference type="EMBL" id="SODV01000001">
    <property type="protein sequence ID" value="TDX02394.1"/>
    <property type="molecule type" value="Genomic_DNA"/>
</dbReference>
<evidence type="ECO:0000313" key="3">
    <source>
        <dbReference type="Proteomes" id="UP000294498"/>
    </source>
</evidence>
<protein>
    <submittedName>
        <fullName evidence="2">Uncharacterized protein</fullName>
    </submittedName>
</protein>
<dbReference type="GO" id="GO:0004553">
    <property type="term" value="F:hydrolase activity, hydrolyzing O-glycosyl compounds"/>
    <property type="evidence" value="ECO:0007669"/>
    <property type="project" value="UniProtKB-ARBA"/>
</dbReference>
<name>A0A4R8DVE1_9BACT</name>
<dbReference type="Gene3D" id="2.60.120.200">
    <property type="match status" value="1"/>
</dbReference>
<dbReference type="RefSeq" id="WP_133995007.1">
    <property type="nucleotide sequence ID" value="NZ_SODV01000001.1"/>
</dbReference>
<keyword evidence="1" id="KW-1133">Transmembrane helix</keyword>
<accession>A0A4R8DVE1</accession>
<keyword evidence="1" id="KW-0812">Transmembrane</keyword>
<dbReference type="OrthoDB" id="787966at2"/>
<dbReference type="InterPro" id="IPR013320">
    <property type="entry name" value="ConA-like_dom_sf"/>
</dbReference>
<dbReference type="Proteomes" id="UP000294498">
    <property type="component" value="Unassembled WGS sequence"/>
</dbReference>
<keyword evidence="3" id="KW-1185">Reference proteome</keyword>
<gene>
    <name evidence="2" type="ORF">EDB95_3452</name>
</gene>
<organism evidence="2 3">
    <name type="scientific">Dinghuibacter silviterrae</name>
    <dbReference type="NCBI Taxonomy" id="1539049"/>
    <lineage>
        <taxon>Bacteria</taxon>
        <taxon>Pseudomonadati</taxon>
        <taxon>Bacteroidota</taxon>
        <taxon>Chitinophagia</taxon>
        <taxon>Chitinophagales</taxon>
        <taxon>Chitinophagaceae</taxon>
        <taxon>Dinghuibacter</taxon>
    </lineage>
</organism>
<comment type="caution">
    <text evidence="2">The sequence shown here is derived from an EMBL/GenBank/DDBJ whole genome shotgun (WGS) entry which is preliminary data.</text>
</comment>
<reference evidence="2 3" key="1">
    <citation type="submission" date="2019-03" db="EMBL/GenBank/DDBJ databases">
        <title>Genomic Encyclopedia of Type Strains, Phase IV (KMG-IV): sequencing the most valuable type-strain genomes for metagenomic binning, comparative biology and taxonomic classification.</title>
        <authorList>
            <person name="Goeker M."/>
        </authorList>
    </citation>
    <scope>NUCLEOTIDE SEQUENCE [LARGE SCALE GENOMIC DNA]</scope>
    <source>
        <strain evidence="2 3">DSM 100059</strain>
    </source>
</reference>